<dbReference type="InterPro" id="IPR050482">
    <property type="entry name" value="Sensor_HK_TwoCompSys"/>
</dbReference>
<dbReference type="PANTHER" id="PTHR24421:SF10">
    <property type="entry name" value="NITRATE_NITRITE SENSOR PROTEIN NARQ"/>
    <property type="match status" value="1"/>
</dbReference>
<evidence type="ECO:0000256" key="10">
    <source>
        <dbReference type="SAM" id="Phobius"/>
    </source>
</evidence>
<sequence length="469" mass="49626">MADMSPPHRAAAAGDTDRGTAGVPSPGFDAAWAHPLLGRMLRDRSRRRELDRRHPWLLDTAVVLFMLLVSLPDLLMVDHGSPFGDEAARAALRPAVLYAFVAALVVPLWWRRRAPATVYFTILAVNMVEWSTGVWMRAGTATLVGLYTLARNGSLRVLGRAVGLSVGVLALAVYVLAPIEHPLLASFFLLGTLTAAVAVGLTVRIRRLYLAALEDRARRLEVEQEQRVRLTAAAERSRVAREMHDIVGHNLSVMVSVADGAAVLAGNRGERSAEALRILGDTGRQAMSELRRVLGVLREGADDERPLAPQPGVKDLDPLLARVRAAGLPVTYRTVGDPDGLGDGVQLTVYRIVQESLTNTLRHAGPGTSAEVTVAVAAGEVRVRVADTGTAPEPEPEPSGGTAGHGLVGIRQRAAMYGGTVVAGPREGGPGWVVDVVLDMPSAPHAPPAQPAPPAPPAPSAPSAPGEQL</sequence>
<keyword evidence="3" id="KW-0597">Phosphoprotein</keyword>
<evidence type="ECO:0000256" key="8">
    <source>
        <dbReference type="ARBA" id="ARBA00023012"/>
    </source>
</evidence>
<evidence type="ECO:0000313" key="14">
    <source>
        <dbReference type="EMBL" id="GGN12028.1"/>
    </source>
</evidence>
<dbReference type="GO" id="GO:0005524">
    <property type="term" value="F:ATP binding"/>
    <property type="evidence" value="ECO:0007669"/>
    <property type="project" value="UniProtKB-KW"/>
</dbReference>
<feature type="transmembrane region" description="Helical" evidence="10">
    <location>
        <begin position="157"/>
        <end position="177"/>
    </location>
</feature>
<comment type="catalytic activity">
    <reaction evidence="1">
        <text>ATP + protein L-histidine = ADP + protein N-phospho-L-histidine.</text>
        <dbReference type="EC" id="2.7.13.3"/>
    </reaction>
</comment>
<dbReference type="InterPro" id="IPR003594">
    <property type="entry name" value="HATPase_dom"/>
</dbReference>
<reference evidence="14" key="1">
    <citation type="journal article" date="2014" name="Int. J. Syst. Evol. Microbiol.">
        <title>Complete genome sequence of Corynebacterium casei LMG S-19264T (=DSM 44701T), isolated from a smear-ripened cheese.</title>
        <authorList>
            <consortium name="US DOE Joint Genome Institute (JGI-PGF)"/>
            <person name="Walter F."/>
            <person name="Albersmeier A."/>
            <person name="Kalinowski J."/>
            <person name="Ruckert C."/>
        </authorList>
    </citation>
    <scope>NUCLEOTIDE SEQUENCE</scope>
    <source>
        <strain evidence="14">CGMCC 4.7110</strain>
    </source>
</reference>
<name>A0A917XDB8_9ACTN</name>
<gene>
    <name evidence="14" type="ORF">GCM10011578_038650</name>
</gene>
<dbReference type="SUPFAM" id="SSF55874">
    <property type="entry name" value="ATPase domain of HSP90 chaperone/DNA topoisomerase II/histidine kinase"/>
    <property type="match status" value="1"/>
</dbReference>
<dbReference type="Gene3D" id="3.30.565.10">
    <property type="entry name" value="Histidine kinase-like ATPase, C-terminal domain"/>
    <property type="match status" value="1"/>
</dbReference>
<evidence type="ECO:0000256" key="5">
    <source>
        <dbReference type="ARBA" id="ARBA00022741"/>
    </source>
</evidence>
<comment type="caution">
    <text evidence="14">The sequence shown here is derived from an EMBL/GenBank/DDBJ whole genome shotgun (WGS) entry which is preliminary data.</text>
</comment>
<accession>A0A917XDB8</accession>
<dbReference type="EC" id="2.7.13.3" evidence="2"/>
<dbReference type="Gene3D" id="1.20.5.1930">
    <property type="match status" value="1"/>
</dbReference>
<keyword evidence="10" id="KW-0472">Membrane</keyword>
<feature type="region of interest" description="Disordered" evidence="9">
    <location>
        <begin position="441"/>
        <end position="469"/>
    </location>
</feature>
<dbReference type="PANTHER" id="PTHR24421">
    <property type="entry name" value="NITRATE/NITRITE SENSOR PROTEIN NARX-RELATED"/>
    <property type="match status" value="1"/>
</dbReference>
<evidence type="ECO:0000256" key="6">
    <source>
        <dbReference type="ARBA" id="ARBA00022777"/>
    </source>
</evidence>
<organism evidence="14 15">
    <name type="scientific">Streptomyces fuscichromogenes</name>
    <dbReference type="NCBI Taxonomy" id="1324013"/>
    <lineage>
        <taxon>Bacteria</taxon>
        <taxon>Bacillati</taxon>
        <taxon>Actinomycetota</taxon>
        <taxon>Actinomycetes</taxon>
        <taxon>Kitasatosporales</taxon>
        <taxon>Streptomycetaceae</taxon>
        <taxon>Streptomyces</taxon>
    </lineage>
</organism>
<dbReference type="Pfam" id="PF07730">
    <property type="entry name" value="HisKA_3"/>
    <property type="match status" value="1"/>
</dbReference>
<feature type="transmembrane region" description="Helical" evidence="10">
    <location>
        <begin position="91"/>
        <end position="110"/>
    </location>
</feature>
<dbReference type="CDD" id="cd16917">
    <property type="entry name" value="HATPase_UhpB-NarQ-NarX-like"/>
    <property type="match status" value="1"/>
</dbReference>
<keyword evidence="4" id="KW-0808">Transferase</keyword>
<feature type="region of interest" description="Disordered" evidence="9">
    <location>
        <begin position="1"/>
        <end position="20"/>
    </location>
</feature>
<evidence type="ECO:0000256" key="3">
    <source>
        <dbReference type="ARBA" id="ARBA00022553"/>
    </source>
</evidence>
<dbReference type="InterPro" id="IPR055558">
    <property type="entry name" value="DUF7134"/>
</dbReference>
<dbReference type="InterPro" id="IPR011712">
    <property type="entry name" value="Sig_transdc_His_kin_sub3_dim/P"/>
</dbReference>
<proteinExistence type="predicted"/>
<keyword evidence="7" id="KW-0067">ATP-binding</keyword>
<dbReference type="Pfam" id="PF23539">
    <property type="entry name" value="DUF7134"/>
    <property type="match status" value="1"/>
</dbReference>
<keyword evidence="15" id="KW-1185">Reference proteome</keyword>
<evidence type="ECO:0000256" key="7">
    <source>
        <dbReference type="ARBA" id="ARBA00022840"/>
    </source>
</evidence>
<feature type="compositionally biased region" description="Pro residues" evidence="9">
    <location>
        <begin position="444"/>
        <end position="462"/>
    </location>
</feature>
<feature type="domain" description="Signal transduction histidine kinase subgroup 3 dimerisation and phosphoacceptor" evidence="12">
    <location>
        <begin position="235"/>
        <end position="301"/>
    </location>
</feature>
<keyword evidence="5" id="KW-0547">Nucleotide-binding</keyword>
<dbReference type="AlphaFoldDB" id="A0A917XDB8"/>
<evidence type="ECO:0000256" key="1">
    <source>
        <dbReference type="ARBA" id="ARBA00000085"/>
    </source>
</evidence>
<evidence type="ECO:0000259" key="13">
    <source>
        <dbReference type="Pfam" id="PF23539"/>
    </source>
</evidence>
<feature type="transmembrane region" description="Helical" evidence="10">
    <location>
        <begin position="183"/>
        <end position="203"/>
    </location>
</feature>
<dbReference type="Pfam" id="PF02518">
    <property type="entry name" value="HATPase_c"/>
    <property type="match status" value="1"/>
</dbReference>
<evidence type="ECO:0000259" key="11">
    <source>
        <dbReference type="Pfam" id="PF02518"/>
    </source>
</evidence>
<evidence type="ECO:0000256" key="2">
    <source>
        <dbReference type="ARBA" id="ARBA00012438"/>
    </source>
</evidence>
<feature type="domain" description="Histidine kinase/HSP90-like ATPase" evidence="11">
    <location>
        <begin position="345"/>
        <end position="439"/>
    </location>
</feature>
<feature type="transmembrane region" description="Helical" evidence="10">
    <location>
        <begin position="54"/>
        <end position="71"/>
    </location>
</feature>
<evidence type="ECO:0000259" key="12">
    <source>
        <dbReference type="Pfam" id="PF07730"/>
    </source>
</evidence>
<dbReference type="GO" id="GO:0016020">
    <property type="term" value="C:membrane"/>
    <property type="evidence" value="ECO:0007669"/>
    <property type="project" value="InterPro"/>
</dbReference>
<keyword evidence="8" id="KW-0902">Two-component regulatory system</keyword>
<dbReference type="Proteomes" id="UP000653411">
    <property type="component" value="Unassembled WGS sequence"/>
</dbReference>
<evidence type="ECO:0000256" key="4">
    <source>
        <dbReference type="ARBA" id="ARBA00022679"/>
    </source>
</evidence>
<evidence type="ECO:0000256" key="9">
    <source>
        <dbReference type="SAM" id="MobiDB-lite"/>
    </source>
</evidence>
<keyword evidence="10" id="KW-0812">Transmembrane</keyword>
<protein>
    <recommendedName>
        <fullName evidence="2">histidine kinase</fullName>
        <ecNumber evidence="2">2.7.13.3</ecNumber>
    </recommendedName>
</protein>
<feature type="domain" description="DUF7134" evidence="13">
    <location>
        <begin position="52"/>
        <end position="207"/>
    </location>
</feature>
<dbReference type="GO" id="GO:0046983">
    <property type="term" value="F:protein dimerization activity"/>
    <property type="evidence" value="ECO:0007669"/>
    <property type="project" value="InterPro"/>
</dbReference>
<reference evidence="14" key="2">
    <citation type="submission" date="2020-09" db="EMBL/GenBank/DDBJ databases">
        <authorList>
            <person name="Sun Q."/>
            <person name="Zhou Y."/>
        </authorList>
    </citation>
    <scope>NUCLEOTIDE SEQUENCE</scope>
    <source>
        <strain evidence="14">CGMCC 4.7110</strain>
    </source>
</reference>
<keyword evidence="10" id="KW-1133">Transmembrane helix</keyword>
<evidence type="ECO:0000313" key="15">
    <source>
        <dbReference type="Proteomes" id="UP000653411"/>
    </source>
</evidence>
<dbReference type="GO" id="GO:0000155">
    <property type="term" value="F:phosphorelay sensor kinase activity"/>
    <property type="evidence" value="ECO:0007669"/>
    <property type="project" value="InterPro"/>
</dbReference>
<dbReference type="InterPro" id="IPR036890">
    <property type="entry name" value="HATPase_C_sf"/>
</dbReference>
<dbReference type="EMBL" id="BMML01000008">
    <property type="protein sequence ID" value="GGN12028.1"/>
    <property type="molecule type" value="Genomic_DNA"/>
</dbReference>
<keyword evidence="6 14" id="KW-0418">Kinase</keyword>
<feature type="compositionally biased region" description="Low complexity" evidence="9">
    <location>
        <begin position="9"/>
        <end position="20"/>
    </location>
</feature>